<sequence length="54" mass="5793">MNTHFFIVIVNSSSTNSIADAVTLELLNRTIEQNLRGFAAVEASIQETKGGLGL</sequence>
<keyword evidence="2" id="KW-1185">Reference proteome</keyword>
<gene>
    <name evidence="1" type="ordered locus">PCC7424_0070</name>
</gene>
<dbReference type="EMBL" id="CP001291">
    <property type="protein sequence ID" value="ACK68543.1"/>
    <property type="molecule type" value="Genomic_DNA"/>
</dbReference>
<evidence type="ECO:0000313" key="2">
    <source>
        <dbReference type="Proteomes" id="UP000002384"/>
    </source>
</evidence>
<reference evidence="2" key="1">
    <citation type="journal article" date="2011" name="MBio">
        <title>Novel metabolic attributes of the genus Cyanothece, comprising a group of unicellular nitrogen-fixing Cyanobacteria.</title>
        <authorList>
            <person name="Bandyopadhyay A."/>
            <person name="Elvitigala T."/>
            <person name="Welsh E."/>
            <person name="Stockel J."/>
            <person name="Liberton M."/>
            <person name="Min H."/>
            <person name="Sherman L.A."/>
            <person name="Pakrasi H.B."/>
        </authorList>
    </citation>
    <scope>NUCLEOTIDE SEQUENCE [LARGE SCALE GENOMIC DNA]</scope>
    <source>
        <strain evidence="2">PCC 7424</strain>
    </source>
</reference>
<dbReference type="STRING" id="65393.PCC7424_0070"/>
<proteinExistence type="predicted"/>
<dbReference type="AlphaFoldDB" id="B7K855"/>
<organism evidence="1 2">
    <name type="scientific">Gloeothece citriformis (strain PCC 7424)</name>
    <name type="common">Cyanothece sp. (strain PCC 7424)</name>
    <dbReference type="NCBI Taxonomy" id="65393"/>
    <lineage>
        <taxon>Bacteria</taxon>
        <taxon>Bacillati</taxon>
        <taxon>Cyanobacteriota</taxon>
        <taxon>Cyanophyceae</taxon>
        <taxon>Oscillatoriophycideae</taxon>
        <taxon>Chroococcales</taxon>
        <taxon>Aphanothecaceae</taxon>
        <taxon>Gloeothece</taxon>
        <taxon>Gloeothece citriformis</taxon>
    </lineage>
</organism>
<dbReference type="HOGENOM" id="CLU_3042575_0_0_3"/>
<dbReference type="RefSeq" id="WP_012597494.1">
    <property type="nucleotide sequence ID" value="NC_011729.1"/>
</dbReference>
<dbReference type="KEGG" id="cyc:PCC7424_0070"/>
<dbReference type="Proteomes" id="UP000002384">
    <property type="component" value="Chromosome"/>
</dbReference>
<name>B7K855_GLOC7</name>
<accession>B7K855</accession>
<evidence type="ECO:0000313" key="1">
    <source>
        <dbReference type="EMBL" id="ACK68543.1"/>
    </source>
</evidence>
<protein>
    <submittedName>
        <fullName evidence="1">Uncharacterized protein</fullName>
    </submittedName>
</protein>